<feature type="signal peptide" evidence="2">
    <location>
        <begin position="1"/>
        <end position="22"/>
    </location>
</feature>
<accession>A0ABR9XGK0</accession>
<feature type="compositionally biased region" description="Basic and acidic residues" evidence="1">
    <location>
        <begin position="137"/>
        <end position="169"/>
    </location>
</feature>
<dbReference type="EMBL" id="JADFFM010000001">
    <property type="protein sequence ID" value="MBE9666307.1"/>
    <property type="molecule type" value="Genomic_DNA"/>
</dbReference>
<evidence type="ECO:0000256" key="1">
    <source>
        <dbReference type="SAM" id="MobiDB-lite"/>
    </source>
</evidence>
<comment type="caution">
    <text evidence="3">The sequence shown here is derived from an EMBL/GenBank/DDBJ whole genome shotgun (WGS) entry which is preliminary data.</text>
</comment>
<keyword evidence="2" id="KW-0732">Signal</keyword>
<sequence length="280" mass="31747">MKKLILMSALVMGGLGIKTADAQLGIHVNLRFGTPVYAPAPVVVNEPVYEDYYYLPEAEAYYSVGEHCYYYQDGDRWISAAYLPGRYRNFDWRTARRYEIHSNRPFMHHDVYRGRFGGRMERGDVYARGGYSNRDFNNGRDRHDQYDNRGGFDRRDNNRGGFDRRDDRNQGGYNQPMPERNQGGYNQNPDRNQGGYNQPSQGGYNQQMPGRNQGGYNGGSQPSQDQGQRGAGRGYNQDGSSQPTNHTGGQNRGGNMNEHFAASNMGVIQDRSALARPVRN</sequence>
<keyword evidence="4" id="KW-1185">Reference proteome</keyword>
<feature type="compositionally biased region" description="Polar residues" evidence="1">
    <location>
        <begin position="183"/>
        <end position="210"/>
    </location>
</feature>
<feature type="region of interest" description="Disordered" evidence="1">
    <location>
        <begin position="130"/>
        <end position="258"/>
    </location>
</feature>
<feature type="chain" id="PRO_5045715766" description="YXWGXW repeat-containing protein" evidence="2">
    <location>
        <begin position="23"/>
        <end position="280"/>
    </location>
</feature>
<evidence type="ECO:0008006" key="5">
    <source>
        <dbReference type="Google" id="ProtNLM"/>
    </source>
</evidence>
<evidence type="ECO:0000313" key="3">
    <source>
        <dbReference type="EMBL" id="MBE9666307.1"/>
    </source>
</evidence>
<dbReference type="Proteomes" id="UP000632774">
    <property type="component" value="Unassembled WGS sequence"/>
</dbReference>
<reference evidence="3 4" key="1">
    <citation type="submission" date="2020-10" db="EMBL/GenBank/DDBJ databases">
        <title>Mucilaginibacter mali sp. nov., isolated from rhizosphere soil of apple orchard.</title>
        <authorList>
            <person name="Lee J.-S."/>
            <person name="Kim H.S."/>
            <person name="Kim J.-S."/>
        </authorList>
    </citation>
    <scope>NUCLEOTIDE SEQUENCE [LARGE SCALE GENOMIC DNA]</scope>
    <source>
        <strain evidence="3 4">KCTC 23157</strain>
    </source>
</reference>
<gene>
    <name evidence="3" type="ORF">IRJ18_08040</name>
</gene>
<organism evidence="3 4">
    <name type="scientific">Mucilaginibacter boryungensis</name>
    <dbReference type="NCBI Taxonomy" id="768480"/>
    <lineage>
        <taxon>Bacteria</taxon>
        <taxon>Pseudomonadati</taxon>
        <taxon>Bacteroidota</taxon>
        <taxon>Sphingobacteriia</taxon>
        <taxon>Sphingobacteriales</taxon>
        <taxon>Sphingobacteriaceae</taxon>
        <taxon>Mucilaginibacter</taxon>
    </lineage>
</organism>
<proteinExistence type="predicted"/>
<evidence type="ECO:0000313" key="4">
    <source>
        <dbReference type="Proteomes" id="UP000632774"/>
    </source>
</evidence>
<feature type="compositionally biased region" description="Polar residues" evidence="1">
    <location>
        <begin position="237"/>
        <end position="249"/>
    </location>
</feature>
<dbReference type="RefSeq" id="WP_194105674.1">
    <property type="nucleotide sequence ID" value="NZ_JADFFM010000001.1"/>
</dbReference>
<evidence type="ECO:0000256" key="2">
    <source>
        <dbReference type="SAM" id="SignalP"/>
    </source>
</evidence>
<protein>
    <recommendedName>
        <fullName evidence="5">YXWGXW repeat-containing protein</fullName>
    </recommendedName>
</protein>
<name>A0ABR9XGK0_9SPHI</name>